<gene>
    <name evidence="1" type="ORF">Tco_0819985</name>
</gene>
<comment type="caution">
    <text evidence="1">The sequence shown here is derived from an EMBL/GenBank/DDBJ whole genome shotgun (WGS) entry which is preliminary data.</text>
</comment>
<reference evidence="1" key="2">
    <citation type="submission" date="2022-01" db="EMBL/GenBank/DDBJ databases">
        <authorList>
            <person name="Yamashiro T."/>
            <person name="Shiraishi A."/>
            <person name="Satake H."/>
            <person name="Nakayama K."/>
        </authorList>
    </citation>
    <scope>NUCLEOTIDE SEQUENCE</scope>
</reference>
<evidence type="ECO:0000313" key="1">
    <source>
        <dbReference type="EMBL" id="GJS98815.1"/>
    </source>
</evidence>
<evidence type="ECO:0000313" key="2">
    <source>
        <dbReference type="Proteomes" id="UP001151760"/>
    </source>
</evidence>
<accession>A0ABQ5ACG4</accession>
<reference evidence="1" key="1">
    <citation type="journal article" date="2022" name="Int. J. Mol. Sci.">
        <title>Draft Genome of Tanacetum Coccineum: Genomic Comparison of Closely Related Tanacetum-Family Plants.</title>
        <authorList>
            <person name="Yamashiro T."/>
            <person name="Shiraishi A."/>
            <person name="Nakayama K."/>
            <person name="Satake H."/>
        </authorList>
    </citation>
    <scope>NUCLEOTIDE SEQUENCE</scope>
</reference>
<name>A0ABQ5ACG4_9ASTR</name>
<dbReference type="EMBL" id="BQNB010012072">
    <property type="protein sequence ID" value="GJS98815.1"/>
    <property type="molecule type" value="Genomic_DNA"/>
</dbReference>
<organism evidence="1 2">
    <name type="scientific">Tanacetum coccineum</name>
    <dbReference type="NCBI Taxonomy" id="301880"/>
    <lineage>
        <taxon>Eukaryota</taxon>
        <taxon>Viridiplantae</taxon>
        <taxon>Streptophyta</taxon>
        <taxon>Embryophyta</taxon>
        <taxon>Tracheophyta</taxon>
        <taxon>Spermatophyta</taxon>
        <taxon>Magnoliopsida</taxon>
        <taxon>eudicotyledons</taxon>
        <taxon>Gunneridae</taxon>
        <taxon>Pentapetalae</taxon>
        <taxon>asterids</taxon>
        <taxon>campanulids</taxon>
        <taxon>Asterales</taxon>
        <taxon>Asteraceae</taxon>
        <taxon>Asteroideae</taxon>
        <taxon>Anthemideae</taxon>
        <taxon>Anthemidinae</taxon>
        <taxon>Tanacetum</taxon>
    </lineage>
</organism>
<proteinExistence type="predicted"/>
<keyword evidence="2" id="KW-1185">Reference proteome</keyword>
<sequence>MSMLVQKSQDHEKARDHKMMIRDYAWLMISRSSRSHSCQVKDTSQSLKSIITTSIHKLKIKVKDYEPKTKVLQTSYLQLRCLEDPNMLFSRSSSDFLIDSWLEIIFVMFDDWFIACFLKLVDLASEFNFLGLINSLQVIAQKVPHLVEQKMSQAVIFIGGLSRGTSLVQHKCHEHSKYKGKLQAPSVTLLSDSLNLLKALTSITSS</sequence>
<dbReference type="Proteomes" id="UP001151760">
    <property type="component" value="Unassembled WGS sequence"/>
</dbReference>
<protein>
    <submittedName>
        <fullName evidence="1">Uncharacterized protein</fullName>
    </submittedName>
</protein>